<evidence type="ECO:0000256" key="2">
    <source>
        <dbReference type="ARBA" id="ARBA00010323"/>
    </source>
</evidence>
<dbReference type="EMBL" id="DXEI01000072">
    <property type="protein sequence ID" value="HIX94731.1"/>
    <property type="molecule type" value="Genomic_DNA"/>
</dbReference>
<feature type="transmembrane region" description="Helical" evidence="10">
    <location>
        <begin position="146"/>
        <end position="166"/>
    </location>
</feature>
<evidence type="ECO:0000256" key="6">
    <source>
        <dbReference type="ARBA" id="ARBA00022989"/>
    </source>
</evidence>
<evidence type="ECO:0000313" key="12">
    <source>
        <dbReference type="Proteomes" id="UP000886751"/>
    </source>
</evidence>
<keyword evidence="5 10" id="KW-0812">Transmembrane</keyword>
<evidence type="ECO:0000256" key="10">
    <source>
        <dbReference type="SAM" id="Phobius"/>
    </source>
</evidence>
<dbReference type="GO" id="GO:0005886">
    <property type="term" value="C:plasma membrane"/>
    <property type="evidence" value="ECO:0007669"/>
    <property type="project" value="UniProtKB-SubCell"/>
</dbReference>
<dbReference type="GO" id="GO:0042121">
    <property type="term" value="P:alginic acid biosynthetic process"/>
    <property type="evidence" value="ECO:0007669"/>
    <property type="project" value="InterPro"/>
</dbReference>
<comment type="subcellular location">
    <subcellularLocation>
        <location evidence="1">Cell membrane</location>
        <topology evidence="1">Multi-pass membrane protein</topology>
    </subcellularLocation>
</comment>
<comment type="caution">
    <text evidence="11">The sequence shown here is derived from an EMBL/GenBank/DDBJ whole genome shotgun (WGS) entry which is preliminary data.</text>
</comment>
<dbReference type="Pfam" id="PF03062">
    <property type="entry name" value="MBOAT"/>
    <property type="match status" value="1"/>
</dbReference>
<keyword evidence="4 9" id="KW-0808">Transferase</keyword>
<protein>
    <submittedName>
        <fullName evidence="11">MBOAT family protein</fullName>
    </submittedName>
</protein>
<feature type="transmembrane region" description="Helical" evidence="10">
    <location>
        <begin position="302"/>
        <end position="319"/>
    </location>
</feature>
<name>A0A9D2BUM4_9FIRM</name>
<reference evidence="11" key="2">
    <citation type="submission" date="2021-04" db="EMBL/GenBank/DDBJ databases">
        <authorList>
            <person name="Gilroy R."/>
        </authorList>
    </citation>
    <scope>NUCLEOTIDE SEQUENCE</scope>
    <source>
        <strain evidence="11">ChiHecec2B26-7398</strain>
    </source>
</reference>
<dbReference type="PANTHER" id="PTHR13285:SF23">
    <property type="entry name" value="TEICHOIC ACID D-ALANYLTRANSFERASE"/>
    <property type="match status" value="1"/>
</dbReference>
<feature type="transmembrane region" description="Helical" evidence="10">
    <location>
        <begin position="47"/>
        <end position="66"/>
    </location>
</feature>
<accession>A0A9D2BUM4</accession>
<dbReference type="PIRSF" id="PIRSF016636">
    <property type="entry name" value="AlgI_DltB"/>
    <property type="match status" value="1"/>
</dbReference>
<evidence type="ECO:0000256" key="5">
    <source>
        <dbReference type="ARBA" id="ARBA00022692"/>
    </source>
</evidence>
<dbReference type="InterPro" id="IPR028362">
    <property type="entry name" value="AlgI"/>
</dbReference>
<evidence type="ECO:0000256" key="9">
    <source>
        <dbReference type="PIRNR" id="PIRNR016636"/>
    </source>
</evidence>
<feature type="transmembrane region" description="Helical" evidence="10">
    <location>
        <begin position="115"/>
        <end position="134"/>
    </location>
</feature>
<sequence length="472" mass="54075">MVFSSSIFVFAFLPIVLAVYYAAQRKYQNGILLLASLMFYAYGEPKFVFVMLASIVLNYLFALLLGRTEKKRSRLLVLWGAVVVNMGLLFVYKYLGLTQDILNRLAGHERFTWAVPALPIGISFFTFQALSYVIDVYYRHVPVQKNPFYVALYISFFPQLIAGPIVRYNTIAEQIEHRAVTWEKFSDGVHRFILGFGKKVIIANNVAVIAREAFADPQQDSLLMLWLGALAFTLQIFFDFGGYSDMAIGLGKMFGFTFEENFNYPYISGSITEFWRRWHMSLSQWFRDYVYIPLGGSRVGKVRNILNLFLVWLFTGIWHGANYTFIVWGLLQFVVQLVEKVLIHPEKRRFFLLRGAWRLVTLLTIVLGWVIFNSASLSQAGAYIASMFGAGALSLADNQALHLWREYGAYMVMGIAFSTPVAKVCGQKLQARFPARRTLLFNLRTAGELFIFLWAASFVLLGSYNPFIYFNF</sequence>
<evidence type="ECO:0000256" key="3">
    <source>
        <dbReference type="ARBA" id="ARBA00022475"/>
    </source>
</evidence>
<dbReference type="PANTHER" id="PTHR13285">
    <property type="entry name" value="ACYLTRANSFERASE"/>
    <property type="match status" value="1"/>
</dbReference>
<organism evidence="11 12">
    <name type="scientific">Candidatus Gemmiger excrementipullorum</name>
    <dbReference type="NCBI Taxonomy" id="2838610"/>
    <lineage>
        <taxon>Bacteria</taxon>
        <taxon>Bacillati</taxon>
        <taxon>Bacillota</taxon>
        <taxon>Clostridia</taxon>
        <taxon>Eubacteriales</taxon>
        <taxon>Gemmiger</taxon>
    </lineage>
</organism>
<feature type="transmembrane region" description="Helical" evidence="10">
    <location>
        <begin position="75"/>
        <end position="95"/>
    </location>
</feature>
<keyword evidence="7 9" id="KW-0472">Membrane</keyword>
<dbReference type="AlphaFoldDB" id="A0A9D2BUM4"/>
<evidence type="ECO:0000256" key="4">
    <source>
        <dbReference type="ARBA" id="ARBA00022679"/>
    </source>
</evidence>
<evidence type="ECO:0000256" key="7">
    <source>
        <dbReference type="ARBA" id="ARBA00023136"/>
    </source>
</evidence>
<dbReference type="GO" id="GO:0016746">
    <property type="term" value="F:acyltransferase activity"/>
    <property type="evidence" value="ECO:0007669"/>
    <property type="project" value="UniProtKB-KW"/>
</dbReference>
<dbReference type="InterPro" id="IPR024194">
    <property type="entry name" value="Ac/AlaTfrase_AlgI/DltB"/>
</dbReference>
<gene>
    <name evidence="11" type="ORF">H9846_04670</name>
</gene>
<dbReference type="PIRSF" id="PIRSF500217">
    <property type="entry name" value="AlgI"/>
    <property type="match status" value="1"/>
</dbReference>
<evidence type="ECO:0000256" key="1">
    <source>
        <dbReference type="ARBA" id="ARBA00004651"/>
    </source>
</evidence>
<keyword evidence="6 10" id="KW-1133">Transmembrane helix</keyword>
<feature type="transmembrane region" description="Helical" evidence="10">
    <location>
        <begin position="378"/>
        <end position="396"/>
    </location>
</feature>
<evidence type="ECO:0000256" key="8">
    <source>
        <dbReference type="ARBA" id="ARBA00023315"/>
    </source>
</evidence>
<dbReference type="InterPro" id="IPR051085">
    <property type="entry name" value="MB_O-acyltransferase"/>
</dbReference>
<feature type="transmembrane region" description="Helical" evidence="10">
    <location>
        <begin position="355"/>
        <end position="372"/>
    </location>
</feature>
<feature type="transmembrane region" description="Helical" evidence="10">
    <location>
        <begin position="223"/>
        <end position="243"/>
    </location>
</feature>
<evidence type="ECO:0000313" key="11">
    <source>
        <dbReference type="EMBL" id="HIX94731.1"/>
    </source>
</evidence>
<reference evidence="11" key="1">
    <citation type="journal article" date="2021" name="PeerJ">
        <title>Extensive microbial diversity within the chicken gut microbiome revealed by metagenomics and culture.</title>
        <authorList>
            <person name="Gilroy R."/>
            <person name="Ravi A."/>
            <person name="Getino M."/>
            <person name="Pursley I."/>
            <person name="Horton D.L."/>
            <person name="Alikhan N.F."/>
            <person name="Baker D."/>
            <person name="Gharbi K."/>
            <person name="Hall N."/>
            <person name="Watson M."/>
            <person name="Adriaenssens E.M."/>
            <person name="Foster-Nyarko E."/>
            <person name="Jarju S."/>
            <person name="Secka A."/>
            <person name="Antonio M."/>
            <person name="Oren A."/>
            <person name="Chaudhuri R.R."/>
            <person name="La Ragione R."/>
            <person name="Hildebrand F."/>
            <person name="Pallen M.J."/>
        </authorList>
    </citation>
    <scope>NUCLEOTIDE SEQUENCE</scope>
    <source>
        <strain evidence="11">ChiHecec2B26-7398</strain>
    </source>
</reference>
<feature type="transmembrane region" description="Helical" evidence="10">
    <location>
        <begin position="449"/>
        <end position="470"/>
    </location>
</feature>
<keyword evidence="8 9" id="KW-0012">Acyltransferase</keyword>
<dbReference type="InterPro" id="IPR004299">
    <property type="entry name" value="MBOAT_fam"/>
</dbReference>
<proteinExistence type="inferred from homology"/>
<dbReference type="Proteomes" id="UP000886751">
    <property type="component" value="Unassembled WGS sequence"/>
</dbReference>
<keyword evidence="3 9" id="KW-1003">Cell membrane</keyword>
<comment type="similarity">
    <text evidence="2 9">Belongs to the membrane-bound acyltransferase family.</text>
</comment>